<evidence type="ECO:0000313" key="2">
    <source>
        <dbReference type="Proteomes" id="UP000001572"/>
    </source>
</evidence>
<dbReference type="STRING" id="293826.Amet_4640"/>
<organism evidence="1 2">
    <name type="scientific">Alkaliphilus metalliredigens (strain QYMF)</name>
    <dbReference type="NCBI Taxonomy" id="293826"/>
    <lineage>
        <taxon>Bacteria</taxon>
        <taxon>Bacillati</taxon>
        <taxon>Bacillota</taxon>
        <taxon>Clostridia</taxon>
        <taxon>Peptostreptococcales</taxon>
        <taxon>Natronincolaceae</taxon>
        <taxon>Alkaliphilus</taxon>
    </lineage>
</organism>
<accession>A6TWZ3</accession>
<gene>
    <name evidence="1" type="ordered locus">Amet_4640</name>
</gene>
<dbReference type="RefSeq" id="WP_012065599.1">
    <property type="nucleotide sequence ID" value="NC_009633.1"/>
</dbReference>
<sequence length="334" mass="39037">MLYLRMGPRFLFIRTERIQKVKDFFLQEGQGIHTTFQEGLEQSTEDSTLIFITEKHHEKTSIEDAKEIILVNEVASACLAGMINHHVSQWVFRVDMGPASMVMRVAGDEQKIIQRIQEVYGGKLVDWEEGVKQGEKGDTILSLTKNPISGRLSSKDFINANLLLAHPVSFIHKKLRNEGLLFITQSLENSEWYDLQINIYDSWGNYKGHHDRLIFILSQLEIGMILGETWTKDHALILYSVIAFQVRLFTTYSPQEIKKLTMALEYDQNGERQVDFDLYYRNKKISWVDIDKRKGRRNKLEECKQYREELFLKLSEETQNTLIRMEKEIKATHS</sequence>
<dbReference type="KEGG" id="amt:Amet_4640"/>
<name>A6TWZ3_ALKMQ</name>
<proteinExistence type="predicted"/>
<evidence type="ECO:0000313" key="1">
    <source>
        <dbReference type="EMBL" id="ABR50711.1"/>
    </source>
</evidence>
<dbReference type="eggNOG" id="ENOG502ZC5B">
    <property type="taxonomic scope" value="Bacteria"/>
</dbReference>
<dbReference type="EMBL" id="CP000724">
    <property type="protein sequence ID" value="ABR50711.1"/>
    <property type="molecule type" value="Genomic_DNA"/>
</dbReference>
<dbReference type="Proteomes" id="UP000001572">
    <property type="component" value="Chromosome"/>
</dbReference>
<dbReference type="HOGENOM" id="CLU_071259_0_0_9"/>
<protein>
    <submittedName>
        <fullName evidence="1">Uncharacterized protein</fullName>
    </submittedName>
</protein>
<reference evidence="2" key="1">
    <citation type="journal article" date="2016" name="Genome Announc.">
        <title>Complete genome sequence of Alkaliphilus metalliredigens strain QYMF, an alkaliphilic and metal-reducing bacterium isolated from borax-contaminated leachate ponds.</title>
        <authorList>
            <person name="Hwang C."/>
            <person name="Copeland A."/>
            <person name="Lucas S."/>
            <person name="Lapidus A."/>
            <person name="Barry K."/>
            <person name="Detter J.C."/>
            <person name="Glavina Del Rio T."/>
            <person name="Hammon N."/>
            <person name="Israni S."/>
            <person name="Dalin E."/>
            <person name="Tice H."/>
            <person name="Pitluck S."/>
            <person name="Chertkov O."/>
            <person name="Brettin T."/>
            <person name="Bruce D."/>
            <person name="Han C."/>
            <person name="Schmutz J."/>
            <person name="Larimer F."/>
            <person name="Land M.L."/>
            <person name="Hauser L."/>
            <person name="Kyrpides N."/>
            <person name="Mikhailova N."/>
            <person name="Ye Q."/>
            <person name="Zhou J."/>
            <person name="Richardson P."/>
            <person name="Fields M.W."/>
        </authorList>
    </citation>
    <scope>NUCLEOTIDE SEQUENCE [LARGE SCALE GENOMIC DNA]</scope>
    <source>
        <strain evidence="2">QYMF</strain>
    </source>
</reference>
<dbReference type="OrthoDB" id="2383at2"/>
<keyword evidence="2" id="KW-1185">Reference proteome</keyword>
<dbReference type="AlphaFoldDB" id="A6TWZ3"/>